<gene>
    <name evidence="1" type="ORF">BGZ97_013228</name>
</gene>
<dbReference type="AlphaFoldDB" id="A0A9P6R0S7"/>
<evidence type="ECO:0000313" key="2">
    <source>
        <dbReference type="Proteomes" id="UP000823405"/>
    </source>
</evidence>
<comment type="caution">
    <text evidence="1">The sequence shown here is derived from an EMBL/GenBank/DDBJ whole genome shotgun (WGS) entry which is preliminary data.</text>
</comment>
<sequence length="137" mass="15847">MSVSARFLSLARHCPLMARLSVSYECGRMQTPELATFLPSPSFRKIRRLEFSVTKIEDFGCLNSGYQETMVMLDLEHLHTIFSQLGREDEKRLQLAILQFLMTRTRLRSFGMALTVPIDPKVVFAQARMEYEHGWEG</sequence>
<organism evidence="1 2">
    <name type="scientific">Linnemannia gamsii</name>
    <dbReference type="NCBI Taxonomy" id="64522"/>
    <lineage>
        <taxon>Eukaryota</taxon>
        <taxon>Fungi</taxon>
        <taxon>Fungi incertae sedis</taxon>
        <taxon>Mucoromycota</taxon>
        <taxon>Mortierellomycotina</taxon>
        <taxon>Mortierellomycetes</taxon>
        <taxon>Mortierellales</taxon>
        <taxon>Mortierellaceae</taxon>
        <taxon>Linnemannia</taxon>
    </lineage>
</organism>
<dbReference type="OrthoDB" id="2447621at2759"/>
<reference evidence="1" key="1">
    <citation type="journal article" date="2020" name="Fungal Divers.">
        <title>Resolving the Mortierellaceae phylogeny through synthesis of multi-gene phylogenetics and phylogenomics.</title>
        <authorList>
            <person name="Vandepol N."/>
            <person name="Liber J."/>
            <person name="Desiro A."/>
            <person name="Na H."/>
            <person name="Kennedy M."/>
            <person name="Barry K."/>
            <person name="Grigoriev I.V."/>
            <person name="Miller A.N."/>
            <person name="O'Donnell K."/>
            <person name="Stajich J.E."/>
            <person name="Bonito G."/>
        </authorList>
    </citation>
    <scope>NUCLEOTIDE SEQUENCE</scope>
    <source>
        <strain evidence="1">NVP60</strain>
    </source>
</reference>
<name>A0A9P6R0S7_9FUNG</name>
<proteinExistence type="predicted"/>
<dbReference type="Proteomes" id="UP000823405">
    <property type="component" value="Unassembled WGS sequence"/>
</dbReference>
<keyword evidence="2" id="KW-1185">Reference proteome</keyword>
<evidence type="ECO:0000313" key="1">
    <source>
        <dbReference type="EMBL" id="KAG0308869.1"/>
    </source>
</evidence>
<accession>A0A9P6R0S7</accession>
<protein>
    <submittedName>
        <fullName evidence="1">Uncharacterized protein</fullName>
    </submittedName>
</protein>
<dbReference type="EMBL" id="JAAAIN010000967">
    <property type="protein sequence ID" value="KAG0308869.1"/>
    <property type="molecule type" value="Genomic_DNA"/>
</dbReference>